<keyword evidence="3" id="KW-1185">Reference proteome</keyword>
<feature type="domain" description="Sigma-54 factor interaction" evidence="1">
    <location>
        <begin position="12"/>
        <end position="45"/>
    </location>
</feature>
<gene>
    <name evidence="2" type="ORF">ACFSTF_04185</name>
</gene>
<dbReference type="Pfam" id="PF00158">
    <property type="entry name" value="Sigma54_activat"/>
    <property type="match status" value="1"/>
</dbReference>
<dbReference type="InterPro" id="IPR002078">
    <property type="entry name" value="Sigma_54_int"/>
</dbReference>
<organism evidence="2 3">
    <name type="scientific">Terrilactibacillus laevilacticus</name>
    <dbReference type="NCBI Taxonomy" id="1380157"/>
    <lineage>
        <taxon>Bacteria</taxon>
        <taxon>Bacillati</taxon>
        <taxon>Bacillota</taxon>
        <taxon>Bacilli</taxon>
        <taxon>Bacillales</taxon>
        <taxon>Bacillaceae</taxon>
        <taxon>Terrilactibacillus</taxon>
    </lineage>
</organism>
<dbReference type="RefSeq" id="WP_141191807.1">
    <property type="nucleotide sequence ID" value="NZ_JBHUMR010000007.1"/>
</dbReference>
<protein>
    <submittedName>
        <fullName evidence="2">Sigma 54-interacting transcriptional regulator</fullName>
    </submittedName>
</protein>
<name>A0ABW5PNT8_9BACI</name>
<evidence type="ECO:0000259" key="1">
    <source>
        <dbReference type="Pfam" id="PF00158"/>
    </source>
</evidence>
<comment type="caution">
    <text evidence="2">The sequence shown here is derived from an EMBL/GenBank/DDBJ whole genome shotgun (WGS) entry which is preliminary data.</text>
</comment>
<evidence type="ECO:0000313" key="2">
    <source>
        <dbReference type="EMBL" id="MFD2616512.1"/>
    </source>
</evidence>
<proteinExistence type="predicted"/>
<dbReference type="Proteomes" id="UP001597458">
    <property type="component" value="Unassembled WGS sequence"/>
</dbReference>
<accession>A0ABW5PNT8</accession>
<dbReference type="EMBL" id="JBHUMR010000007">
    <property type="protein sequence ID" value="MFD2616512.1"/>
    <property type="molecule type" value="Genomic_DNA"/>
</dbReference>
<sequence>MDRKIISKKGFTIYHIKCTDYAHNPQLLMSHLFGYVKGAFTGATAVSCTFSN</sequence>
<evidence type="ECO:0000313" key="3">
    <source>
        <dbReference type="Proteomes" id="UP001597458"/>
    </source>
</evidence>
<reference evidence="3" key="1">
    <citation type="journal article" date="2019" name="Int. J. Syst. Evol. Microbiol.">
        <title>The Global Catalogue of Microorganisms (GCM) 10K type strain sequencing project: providing services to taxonomists for standard genome sequencing and annotation.</title>
        <authorList>
            <consortium name="The Broad Institute Genomics Platform"/>
            <consortium name="The Broad Institute Genome Sequencing Center for Infectious Disease"/>
            <person name="Wu L."/>
            <person name="Ma J."/>
        </authorList>
    </citation>
    <scope>NUCLEOTIDE SEQUENCE [LARGE SCALE GENOMIC DNA]</scope>
    <source>
        <strain evidence="3">TISTR 2241</strain>
    </source>
</reference>